<feature type="transmembrane region" description="Helical" evidence="1">
    <location>
        <begin position="12"/>
        <end position="32"/>
    </location>
</feature>
<gene>
    <name evidence="2" type="ORF">AEA09_12730</name>
</gene>
<protein>
    <submittedName>
        <fullName evidence="2">Uncharacterized protein</fullName>
    </submittedName>
</protein>
<keyword evidence="1" id="KW-0812">Transmembrane</keyword>
<comment type="caution">
    <text evidence="2">The sequence shown here is derived from an EMBL/GenBank/DDBJ whole genome shotgun (WGS) entry which is preliminary data.</text>
</comment>
<keyword evidence="1" id="KW-1133">Transmembrane helix</keyword>
<keyword evidence="1" id="KW-0472">Membrane</keyword>
<reference evidence="3" key="1">
    <citation type="submission" date="2015-07" db="EMBL/GenBank/DDBJ databases">
        <title>Fjat-14205 dsm 2895.</title>
        <authorList>
            <person name="Liu B."/>
            <person name="Wang J."/>
            <person name="Zhu Y."/>
            <person name="Liu G."/>
            <person name="Chen Q."/>
            <person name="Chen Z."/>
            <person name="Lan J."/>
            <person name="Che J."/>
            <person name="Ge C."/>
            <person name="Shi H."/>
            <person name="Pan Z."/>
            <person name="Liu X."/>
        </authorList>
    </citation>
    <scope>NUCLEOTIDE SEQUENCE [LARGE SCALE GENOMIC DNA]</scope>
    <source>
        <strain evidence="3">DSM 25560</strain>
    </source>
</reference>
<dbReference type="EMBL" id="LGRV01000003">
    <property type="protein sequence ID" value="KOS69340.1"/>
    <property type="molecule type" value="Genomic_DNA"/>
</dbReference>
<keyword evidence="3" id="KW-1185">Reference proteome</keyword>
<evidence type="ECO:0000256" key="1">
    <source>
        <dbReference type="SAM" id="Phobius"/>
    </source>
</evidence>
<feature type="transmembrane region" description="Helical" evidence="1">
    <location>
        <begin position="48"/>
        <end position="69"/>
    </location>
</feature>
<proteinExistence type="predicted"/>
<organism evidence="2 3">
    <name type="scientific">Lysinibacillus contaminans</name>
    <dbReference type="NCBI Taxonomy" id="1293441"/>
    <lineage>
        <taxon>Bacteria</taxon>
        <taxon>Bacillati</taxon>
        <taxon>Bacillota</taxon>
        <taxon>Bacilli</taxon>
        <taxon>Bacillales</taxon>
        <taxon>Bacillaceae</taxon>
        <taxon>Lysinibacillus</taxon>
    </lineage>
</organism>
<evidence type="ECO:0000313" key="3">
    <source>
        <dbReference type="Proteomes" id="UP000050668"/>
    </source>
</evidence>
<sequence>MGNLNLFGAANWVSILSIIFILLCLYSVLTFFQHLKNNDERLIKQSKLAAVFCLAVALLVPAFYNLYIYSEMMR</sequence>
<accession>A0ABR5K3J1</accession>
<dbReference type="RefSeq" id="WP_053584204.1">
    <property type="nucleotide sequence ID" value="NZ_LGRV01000003.1"/>
</dbReference>
<evidence type="ECO:0000313" key="2">
    <source>
        <dbReference type="EMBL" id="KOS69340.1"/>
    </source>
</evidence>
<dbReference type="Proteomes" id="UP000050668">
    <property type="component" value="Unassembled WGS sequence"/>
</dbReference>
<name>A0ABR5K3J1_9BACI</name>